<evidence type="ECO:0000313" key="2">
    <source>
        <dbReference type="Proteomes" id="UP000499080"/>
    </source>
</evidence>
<gene>
    <name evidence="1" type="ORF">AVEN_55563_1</name>
</gene>
<dbReference type="Proteomes" id="UP000499080">
    <property type="component" value="Unassembled WGS sequence"/>
</dbReference>
<comment type="caution">
    <text evidence="1">The sequence shown here is derived from an EMBL/GenBank/DDBJ whole genome shotgun (WGS) entry which is preliminary data.</text>
</comment>
<evidence type="ECO:0000313" key="1">
    <source>
        <dbReference type="EMBL" id="GBM45806.1"/>
    </source>
</evidence>
<name>A0A4Y2FZ70_ARAVE</name>
<reference evidence="1 2" key="1">
    <citation type="journal article" date="2019" name="Sci. Rep.">
        <title>Orb-weaving spider Araneus ventricosus genome elucidates the spidroin gene catalogue.</title>
        <authorList>
            <person name="Kono N."/>
            <person name="Nakamura H."/>
            <person name="Ohtoshi R."/>
            <person name="Moran D.A.P."/>
            <person name="Shinohara A."/>
            <person name="Yoshida Y."/>
            <person name="Fujiwara M."/>
            <person name="Mori M."/>
            <person name="Tomita M."/>
            <person name="Arakawa K."/>
        </authorList>
    </citation>
    <scope>NUCLEOTIDE SEQUENCE [LARGE SCALE GENOMIC DNA]</scope>
</reference>
<protein>
    <submittedName>
        <fullName evidence="1">Uncharacterized protein</fullName>
    </submittedName>
</protein>
<dbReference type="AlphaFoldDB" id="A0A4Y2FZ70"/>
<accession>A0A4Y2FZ70</accession>
<organism evidence="1 2">
    <name type="scientific">Araneus ventricosus</name>
    <name type="common">Orbweaver spider</name>
    <name type="synonym">Epeira ventricosa</name>
    <dbReference type="NCBI Taxonomy" id="182803"/>
    <lineage>
        <taxon>Eukaryota</taxon>
        <taxon>Metazoa</taxon>
        <taxon>Ecdysozoa</taxon>
        <taxon>Arthropoda</taxon>
        <taxon>Chelicerata</taxon>
        <taxon>Arachnida</taxon>
        <taxon>Araneae</taxon>
        <taxon>Araneomorphae</taxon>
        <taxon>Entelegynae</taxon>
        <taxon>Araneoidea</taxon>
        <taxon>Araneidae</taxon>
        <taxon>Araneus</taxon>
    </lineage>
</organism>
<dbReference type="EMBL" id="BGPR01001113">
    <property type="protein sequence ID" value="GBM45806.1"/>
    <property type="molecule type" value="Genomic_DNA"/>
</dbReference>
<feature type="non-terminal residue" evidence="1">
    <location>
        <position position="1"/>
    </location>
</feature>
<keyword evidence="2" id="KW-1185">Reference proteome</keyword>
<proteinExistence type="predicted"/>
<sequence length="31" mass="3748">CANLWKCSPITPSTLQAFITYYWWSQFEHLL</sequence>